<organism evidence="3 4">
    <name type="scientific">Undibacterium terreum</name>
    <dbReference type="NCBI Taxonomy" id="1224302"/>
    <lineage>
        <taxon>Bacteria</taxon>
        <taxon>Pseudomonadati</taxon>
        <taxon>Pseudomonadota</taxon>
        <taxon>Betaproteobacteria</taxon>
        <taxon>Burkholderiales</taxon>
        <taxon>Oxalobacteraceae</taxon>
        <taxon>Undibacterium</taxon>
    </lineage>
</organism>
<feature type="transmembrane region" description="Helical" evidence="1">
    <location>
        <begin position="244"/>
        <end position="266"/>
    </location>
</feature>
<evidence type="ECO:0000313" key="4">
    <source>
        <dbReference type="Proteomes" id="UP000637423"/>
    </source>
</evidence>
<dbReference type="PANTHER" id="PTHR31061">
    <property type="entry name" value="LD22376P"/>
    <property type="match status" value="1"/>
</dbReference>
<keyword evidence="1" id="KW-0472">Membrane</keyword>
<dbReference type="AlphaFoldDB" id="A0A916U659"/>
<feature type="transmembrane region" description="Helical" evidence="1">
    <location>
        <begin position="313"/>
        <end position="337"/>
    </location>
</feature>
<feature type="domain" description="Heparan-alpha-glucosaminide N-acetyltransferase catalytic" evidence="2">
    <location>
        <begin position="18"/>
        <end position="183"/>
    </location>
</feature>
<dbReference type="InterPro" id="IPR012429">
    <property type="entry name" value="HGSNAT_cat"/>
</dbReference>
<comment type="caution">
    <text evidence="3">The sequence shown here is derived from an EMBL/GenBank/DDBJ whole genome shotgun (WGS) entry which is preliminary data.</text>
</comment>
<keyword evidence="4" id="KW-1185">Reference proteome</keyword>
<feature type="transmembrane region" description="Helical" evidence="1">
    <location>
        <begin position="272"/>
        <end position="293"/>
    </location>
</feature>
<feature type="transmembrane region" description="Helical" evidence="1">
    <location>
        <begin position="367"/>
        <end position="387"/>
    </location>
</feature>
<dbReference type="RefSeq" id="WP_188564349.1">
    <property type="nucleotide sequence ID" value="NZ_BMED01000001.1"/>
</dbReference>
<evidence type="ECO:0000313" key="3">
    <source>
        <dbReference type="EMBL" id="GGC60613.1"/>
    </source>
</evidence>
<gene>
    <name evidence="3" type="ORF">GCM10011396_04420</name>
</gene>
<keyword evidence="1" id="KW-0812">Transmembrane</keyword>
<dbReference type="EMBL" id="BMED01000001">
    <property type="protein sequence ID" value="GGC60613.1"/>
    <property type="molecule type" value="Genomic_DNA"/>
</dbReference>
<name>A0A916U659_9BURK</name>
<reference evidence="3" key="2">
    <citation type="submission" date="2020-09" db="EMBL/GenBank/DDBJ databases">
        <authorList>
            <person name="Sun Q."/>
            <person name="Zhou Y."/>
        </authorList>
    </citation>
    <scope>NUCLEOTIDE SEQUENCE</scope>
    <source>
        <strain evidence="3">CGMCC 1.10998</strain>
    </source>
</reference>
<protein>
    <submittedName>
        <fullName evidence="3">DUF5009 domain-containing protein</fullName>
    </submittedName>
</protein>
<keyword evidence="1" id="KW-1133">Transmembrane helix</keyword>
<feature type="transmembrane region" description="Helical" evidence="1">
    <location>
        <begin position="151"/>
        <end position="169"/>
    </location>
</feature>
<dbReference type="PANTHER" id="PTHR31061:SF24">
    <property type="entry name" value="LD22376P"/>
    <property type="match status" value="1"/>
</dbReference>
<proteinExistence type="predicted"/>
<reference evidence="3" key="1">
    <citation type="journal article" date="2014" name="Int. J. Syst. Evol. Microbiol.">
        <title>Complete genome sequence of Corynebacterium casei LMG S-19264T (=DSM 44701T), isolated from a smear-ripened cheese.</title>
        <authorList>
            <consortium name="US DOE Joint Genome Institute (JGI-PGF)"/>
            <person name="Walter F."/>
            <person name="Albersmeier A."/>
            <person name="Kalinowski J."/>
            <person name="Ruckert C."/>
        </authorList>
    </citation>
    <scope>NUCLEOTIDE SEQUENCE</scope>
    <source>
        <strain evidence="3">CGMCC 1.10998</strain>
    </source>
</reference>
<feature type="transmembrane region" description="Helical" evidence="1">
    <location>
        <begin position="211"/>
        <end position="232"/>
    </location>
</feature>
<evidence type="ECO:0000259" key="2">
    <source>
        <dbReference type="Pfam" id="PF07786"/>
    </source>
</evidence>
<feature type="transmembrane region" description="Helical" evidence="1">
    <location>
        <begin position="62"/>
        <end position="79"/>
    </location>
</feature>
<evidence type="ECO:0000256" key="1">
    <source>
        <dbReference type="SAM" id="Phobius"/>
    </source>
</evidence>
<accession>A0A916U659</accession>
<feature type="transmembrane region" description="Helical" evidence="1">
    <location>
        <begin position="100"/>
        <end position="120"/>
    </location>
</feature>
<dbReference type="Pfam" id="PF07786">
    <property type="entry name" value="HGSNAT_cat"/>
    <property type="match status" value="1"/>
</dbReference>
<dbReference type="Proteomes" id="UP000637423">
    <property type="component" value="Unassembled WGS sequence"/>
</dbReference>
<sequence length="395" mass="43537">MAAIPATFGTPAIPDIRRLVSLDAFRGFTIASMLLVNNPGDWNHVYAQLDHAEWAGWTFTDWIFPFFLFIGGIAMSLSLGQRAAAGADKPALLRQLAKRAALIFLIGLALNMIPHFDFSIVRIPGVLQRIALCTLLAAPIVLYFNWKQQCIWILALLGTYTIIMLKVPVPDLDGVWSAGVLEPGRDAGAYLDRLLLSGHLWRKVKTWDPEGLLSTLPALCSLLFGVLTGHLLGSGSSRQQKTAWMVLAGLGCLILGSLLDTLLMPIIKSLWTTSYCIFMTGCGLLLFSAFYYLLDGNGSKWPRRLAQRLSAPFIIYGMNALFLFALSGVIARLLGIIKIAQPDATLLSLQAVLYAPIKDLPVAPVNASLIFALLFNLAMFSVAWLMWRKRWFVKV</sequence>
<feature type="transmembrane region" description="Helical" evidence="1">
    <location>
        <begin position="126"/>
        <end position="144"/>
    </location>
</feature>